<dbReference type="Proteomes" id="UP000651977">
    <property type="component" value="Unassembled WGS sequence"/>
</dbReference>
<gene>
    <name evidence="1" type="ORF">GCM10007414_38450</name>
</gene>
<name>A0ABQ1I8E5_9ALTE</name>
<reference evidence="2" key="1">
    <citation type="journal article" date="2019" name="Int. J. Syst. Evol. Microbiol.">
        <title>The Global Catalogue of Microorganisms (GCM) 10K type strain sequencing project: providing services to taxonomists for standard genome sequencing and annotation.</title>
        <authorList>
            <consortium name="The Broad Institute Genomics Platform"/>
            <consortium name="The Broad Institute Genome Sequencing Center for Infectious Disease"/>
            <person name="Wu L."/>
            <person name="Ma J."/>
        </authorList>
    </citation>
    <scope>NUCLEOTIDE SEQUENCE [LARGE SCALE GENOMIC DNA]</scope>
    <source>
        <strain evidence="2">CGMCC 1.10131</strain>
    </source>
</reference>
<evidence type="ECO:0000313" key="2">
    <source>
        <dbReference type="Proteomes" id="UP000651977"/>
    </source>
</evidence>
<evidence type="ECO:0000313" key="1">
    <source>
        <dbReference type="EMBL" id="GGB21372.1"/>
    </source>
</evidence>
<protein>
    <submittedName>
        <fullName evidence="1">Uncharacterized protein</fullName>
    </submittedName>
</protein>
<organism evidence="1 2">
    <name type="scientific">Agarivorans gilvus</name>
    <dbReference type="NCBI Taxonomy" id="680279"/>
    <lineage>
        <taxon>Bacteria</taxon>
        <taxon>Pseudomonadati</taxon>
        <taxon>Pseudomonadota</taxon>
        <taxon>Gammaproteobacteria</taxon>
        <taxon>Alteromonadales</taxon>
        <taxon>Alteromonadaceae</taxon>
        <taxon>Agarivorans</taxon>
    </lineage>
</organism>
<dbReference type="EMBL" id="BMDY01000041">
    <property type="protein sequence ID" value="GGB21372.1"/>
    <property type="molecule type" value="Genomic_DNA"/>
</dbReference>
<accession>A0ABQ1I8E5</accession>
<comment type="caution">
    <text evidence="1">The sequence shown here is derived from an EMBL/GenBank/DDBJ whole genome shotgun (WGS) entry which is preliminary data.</text>
</comment>
<keyword evidence="2" id="KW-1185">Reference proteome</keyword>
<proteinExistence type="predicted"/>
<sequence length="66" mass="7348">MTFGQIPTVFHLAKQAMYVAKAALILSSQHTVTWAKGLIVTIINTKRLKMGIAAVKRAKQISIYLY</sequence>